<dbReference type="InterPro" id="IPR036047">
    <property type="entry name" value="F-box-like_dom_sf"/>
</dbReference>
<evidence type="ECO:0000313" key="3">
    <source>
        <dbReference type="EMBL" id="OTG12913.1"/>
    </source>
</evidence>
<dbReference type="Pfam" id="PF00646">
    <property type="entry name" value="F-box"/>
    <property type="match status" value="1"/>
</dbReference>
<dbReference type="SUPFAM" id="SSF50965">
    <property type="entry name" value="Galactose oxidase, central domain"/>
    <property type="match status" value="1"/>
</dbReference>
<organism evidence="3 4">
    <name type="scientific">Helianthus annuus</name>
    <name type="common">Common sunflower</name>
    <dbReference type="NCBI Taxonomy" id="4232"/>
    <lineage>
        <taxon>Eukaryota</taxon>
        <taxon>Viridiplantae</taxon>
        <taxon>Streptophyta</taxon>
        <taxon>Embryophyta</taxon>
        <taxon>Tracheophyta</taxon>
        <taxon>Spermatophyta</taxon>
        <taxon>Magnoliopsida</taxon>
        <taxon>eudicotyledons</taxon>
        <taxon>Gunneridae</taxon>
        <taxon>Pentapetalae</taxon>
        <taxon>asterids</taxon>
        <taxon>campanulids</taxon>
        <taxon>Asterales</taxon>
        <taxon>Asteraceae</taxon>
        <taxon>Asteroideae</taxon>
        <taxon>Heliantheae alliance</taxon>
        <taxon>Heliantheae</taxon>
        <taxon>Helianthus</taxon>
    </lineage>
</organism>
<accession>A0A251TQA3</accession>
<dbReference type="PANTHER" id="PTHR31672:SF6">
    <property type="entry name" value="F-BOX DOMAIN-CONTAINING PROTEIN"/>
    <property type="match status" value="1"/>
</dbReference>
<dbReference type="PANTHER" id="PTHR31672">
    <property type="entry name" value="BNACNNG10540D PROTEIN"/>
    <property type="match status" value="1"/>
</dbReference>
<dbReference type="AlphaFoldDB" id="A0A251TQA3"/>
<name>A0A251TQA3_HELAN</name>
<dbReference type="InParanoid" id="A0A251TQA3"/>
<reference evidence="2" key="3">
    <citation type="submission" date="2020-06" db="EMBL/GenBank/DDBJ databases">
        <title>Helianthus annuus Genome sequencing and assembly Release 2.</title>
        <authorList>
            <person name="Gouzy J."/>
            <person name="Langlade N."/>
            <person name="Munos S."/>
        </authorList>
    </citation>
    <scope>NUCLEOTIDE SEQUENCE</scope>
    <source>
        <tissue evidence="2">Leaves</tissue>
    </source>
</reference>
<dbReference type="InterPro" id="IPR011043">
    <property type="entry name" value="Gal_Oxase/kelch_b-propeller"/>
</dbReference>
<dbReference type="FunCoup" id="A0A251TQA3">
    <property type="interactions" value="461"/>
</dbReference>
<dbReference type="InterPro" id="IPR001810">
    <property type="entry name" value="F-box_dom"/>
</dbReference>
<sequence>MSDEVCNDLMVNIFERLPLKSIIRFRSLSKYWHSRIASQEFISNHSLRCSKNPPKVLIRHLTYCGNYTFKDIYTSHSADQLPLDPARPGYMGIPGVSFPYQHRTTEIVGSFNGIICLCDDKEISLWNLSIRRRLIVPYPPSKSSPNVHVTLGFGFDPITNDYKIVSISYNKSELDENNTFIYSLKTDSWSTIPSPSTPFYYVKSIACFFHGILHWAVNGYLTTEPTTRHRSSFMLTFDFSGNVFGYNLLPLEDGYFCKGGHGWLRVMKEYGKTESWPELCKLQKESLLGTIFYNPQTGSYTKLLEFGPDCYKVEMDCLTKNARQHVGKPYSLGQKRVMAKR</sequence>
<dbReference type="SUPFAM" id="SSF81383">
    <property type="entry name" value="F-box domain"/>
    <property type="match status" value="1"/>
</dbReference>
<gene>
    <name evidence="3" type="ORF">HannXRQ_Chr10g0314851</name>
    <name evidence="2" type="ORF">HanXRQr2_Chr10g0460601</name>
</gene>
<dbReference type="InterPro" id="IPR050796">
    <property type="entry name" value="SCF_F-box_component"/>
</dbReference>
<dbReference type="NCBIfam" id="TIGR01640">
    <property type="entry name" value="F_box_assoc_1"/>
    <property type="match status" value="1"/>
</dbReference>
<dbReference type="EMBL" id="MNCJ02000325">
    <property type="protein sequence ID" value="KAF5788132.1"/>
    <property type="molecule type" value="Genomic_DNA"/>
</dbReference>
<evidence type="ECO:0000259" key="1">
    <source>
        <dbReference type="SMART" id="SM00256"/>
    </source>
</evidence>
<dbReference type="Gramene" id="mRNA:HanXRQr2_Chr10g0460601">
    <property type="protein sequence ID" value="CDS:HanXRQr2_Chr10g0460601.1"/>
    <property type="gene ID" value="HanXRQr2_Chr10g0460601"/>
</dbReference>
<protein>
    <submittedName>
        <fullName evidence="2">F-box domain, galactose oxidase/kelch, beta-propeller, F-box associated interaction</fullName>
    </submittedName>
    <submittedName>
        <fullName evidence="3">Putative F-box domain-containing protein</fullName>
    </submittedName>
</protein>
<proteinExistence type="predicted"/>
<dbReference type="Pfam" id="PF07734">
    <property type="entry name" value="FBA_1"/>
    <property type="match status" value="1"/>
</dbReference>
<dbReference type="OrthoDB" id="1731189at2759"/>
<dbReference type="InterPro" id="IPR006527">
    <property type="entry name" value="F-box-assoc_dom_typ1"/>
</dbReference>
<keyword evidence="4" id="KW-1185">Reference proteome</keyword>
<evidence type="ECO:0000313" key="4">
    <source>
        <dbReference type="Proteomes" id="UP000215914"/>
    </source>
</evidence>
<dbReference type="InterPro" id="IPR017451">
    <property type="entry name" value="F-box-assoc_interact_dom"/>
</dbReference>
<reference evidence="2 4" key="1">
    <citation type="journal article" date="2017" name="Nature">
        <title>The sunflower genome provides insights into oil metabolism, flowering and Asterid evolution.</title>
        <authorList>
            <person name="Badouin H."/>
            <person name="Gouzy J."/>
            <person name="Grassa C.J."/>
            <person name="Murat F."/>
            <person name="Staton S.E."/>
            <person name="Cottret L."/>
            <person name="Lelandais-Briere C."/>
            <person name="Owens G.L."/>
            <person name="Carrere S."/>
            <person name="Mayjonade B."/>
            <person name="Legrand L."/>
            <person name="Gill N."/>
            <person name="Kane N.C."/>
            <person name="Bowers J.E."/>
            <person name="Hubner S."/>
            <person name="Bellec A."/>
            <person name="Berard A."/>
            <person name="Berges H."/>
            <person name="Blanchet N."/>
            <person name="Boniface M.C."/>
            <person name="Brunel D."/>
            <person name="Catrice O."/>
            <person name="Chaidir N."/>
            <person name="Claudel C."/>
            <person name="Donnadieu C."/>
            <person name="Faraut T."/>
            <person name="Fievet G."/>
            <person name="Helmstetter N."/>
            <person name="King M."/>
            <person name="Knapp S.J."/>
            <person name="Lai Z."/>
            <person name="Le Paslier M.C."/>
            <person name="Lippi Y."/>
            <person name="Lorenzon L."/>
            <person name="Mandel J.R."/>
            <person name="Marage G."/>
            <person name="Marchand G."/>
            <person name="Marquand E."/>
            <person name="Bret-Mestries E."/>
            <person name="Morien E."/>
            <person name="Nambeesan S."/>
            <person name="Nguyen T."/>
            <person name="Pegot-Espagnet P."/>
            <person name="Pouilly N."/>
            <person name="Raftis F."/>
            <person name="Sallet E."/>
            <person name="Schiex T."/>
            <person name="Thomas J."/>
            <person name="Vandecasteele C."/>
            <person name="Vares D."/>
            <person name="Vear F."/>
            <person name="Vautrin S."/>
            <person name="Crespi M."/>
            <person name="Mangin B."/>
            <person name="Burke J.M."/>
            <person name="Salse J."/>
            <person name="Munos S."/>
            <person name="Vincourt P."/>
            <person name="Rieseberg L.H."/>
            <person name="Langlade N.B."/>
        </authorList>
    </citation>
    <scope>NUCLEOTIDE SEQUENCE [LARGE SCALE GENOMIC DNA]</scope>
    <source>
        <strain evidence="4">cv. SF193</strain>
        <tissue evidence="2">Leaves</tissue>
    </source>
</reference>
<evidence type="ECO:0000313" key="2">
    <source>
        <dbReference type="EMBL" id="KAF5788132.1"/>
    </source>
</evidence>
<dbReference type="Proteomes" id="UP000215914">
    <property type="component" value="Chromosome 10"/>
</dbReference>
<dbReference type="EMBL" id="CM007899">
    <property type="protein sequence ID" value="OTG12913.1"/>
    <property type="molecule type" value="Genomic_DNA"/>
</dbReference>
<dbReference type="SMART" id="SM00256">
    <property type="entry name" value="FBOX"/>
    <property type="match status" value="1"/>
</dbReference>
<feature type="domain" description="F-box" evidence="1">
    <location>
        <begin position="5"/>
        <end position="45"/>
    </location>
</feature>
<reference evidence="3" key="2">
    <citation type="submission" date="2017-02" db="EMBL/GenBank/DDBJ databases">
        <title>Sunflower complete genome.</title>
        <authorList>
            <person name="Langlade N."/>
            <person name="Munos S."/>
        </authorList>
    </citation>
    <scope>NUCLEOTIDE SEQUENCE [LARGE SCALE GENOMIC DNA]</scope>
    <source>
        <tissue evidence="3">Leaves</tissue>
    </source>
</reference>